<protein>
    <recommendedName>
        <fullName evidence="1">DUF4219 domain-containing protein</fullName>
    </recommendedName>
</protein>
<dbReference type="AlphaFoldDB" id="A0AAD5BLS5"/>
<dbReference type="InterPro" id="IPR025314">
    <property type="entry name" value="DUF4219"/>
</dbReference>
<dbReference type="Gene3D" id="1.25.40.20">
    <property type="entry name" value="Ankyrin repeat-containing domain"/>
    <property type="match status" value="1"/>
</dbReference>
<feature type="domain" description="DUF4219" evidence="1">
    <location>
        <begin position="13"/>
        <end position="37"/>
    </location>
</feature>
<evidence type="ECO:0000313" key="3">
    <source>
        <dbReference type="Proteomes" id="UP001206925"/>
    </source>
</evidence>
<evidence type="ECO:0000259" key="1">
    <source>
        <dbReference type="Pfam" id="PF13961"/>
    </source>
</evidence>
<dbReference type="PANTHER" id="PTHR24121">
    <property type="entry name" value="NO MECHANORECEPTOR POTENTIAL C, ISOFORM D-RELATED"/>
    <property type="match status" value="1"/>
</dbReference>
<dbReference type="SUPFAM" id="SSF48403">
    <property type="entry name" value="Ankyrin repeat"/>
    <property type="match status" value="1"/>
</dbReference>
<sequence length="322" mass="36157">MAMMGIVTEEFKEENYDYWKTCLQSYLVGEGLWDVVSPEVATPDEKHKSEEWKRKNAKALHAIQLAYGSKAYAKYKKMENVTAKIAWAHLVELCPSSSQHSDVTHDQQDGDKRPLPNEELYNAIENGEIEKVSNILKECPEATTRSVSSHGDTALHIAILCGKTDIALDLVKKMPPEGLEIRNTFNDTPLTLIAAITETTELAKAMLEKNQILVSIKGGKTGQSSLPVIVASMYGRKKMVDYLYSETPKHLLKGQDGVLLLNHLIIAGFFDIASNLLNWFPKLGIMADPHGDYALHKLAHKPSAFARGSKFPFWKKWIYNRK</sequence>
<name>A0AAD5BLS5_AMBAR</name>
<evidence type="ECO:0000313" key="2">
    <source>
        <dbReference type="EMBL" id="KAI7725489.1"/>
    </source>
</evidence>
<dbReference type="Proteomes" id="UP001206925">
    <property type="component" value="Unassembled WGS sequence"/>
</dbReference>
<keyword evidence="3" id="KW-1185">Reference proteome</keyword>
<organism evidence="2 3">
    <name type="scientific">Ambrosia artemisiifolia</name>
    <name type="common">Common ragweed</name>
    <dbReference type="NCBI Taxonomy" id="4212"/>
    <lineage>
        <taxon>Eukaryota</taxon>
        <taxon>Viridiplantae</taxon>
        <taxon>Streptophyta</taxon>
        <taxon>Embryophyta</taxon>
        <taxon>Tracheophyta</taxon>
        <taxon>Spermatophyta</taxon>
        <taxon>Magnoliopsida</taxon>
        <taxon>eudicotyledons</taxon>
        <taxon>Gunneridae</taxon>
        <taxon>Pentapetalae</taxon>
        <taxon>asterids</taxon>
        <taxon>campanulids</taxon>
        <taxon>Asterales</taxon>
        <taxon>Asteraceae</taxon>
        <taxon>Asteroideae</taxon>
        <taxon>Heliantheae alliance</taxon>
        <taxon>Heliantheae</taxon>
        <taxon>Ambrosia</taxon>
    </lineage>
</organism>
<proteinExistence type="predicted"/>
<dbReference type="PANTHER" id="PTHR24121:SF21">
    <property type="entry name" value="ANKYRIN REPEAT FAMILY PROTEIN"/>
    <property type="match status" value="1"/>
</dbReference>
<gene>
    <name evidence="2" type="ORF">M8C21_008823</name>
</gene>
<reference evidence="2" key="1">
    <citation type="submission" date="2022-06" db="EMBL/GenBank/DDBJ databases">
        <title>Uncovering the hologenomic basis of an extraordinary plant invasion.</title>
        <authorList>
            <person name="Bieker V.C."/>
            <person name="Martin M.D."/>
            <person name="Gilbert T."/>
            <person name="Hodgins K."/>
            <person name="Battlay P."/>
            <person name="Petersen B."/>
            <person name="Wilson J."/>
        </authorList>
    </citation>
    <scope>NUCLEOTIDE SEQUENCE</scope>
    <source>
        <strain evidence="2">AA19_3_7</strain>
        <tissue evidence="2">Leaf</tissue>
    </source>
</reference>
<dbReference type="EMBL" id="JAMZMK010011931">
    <property type="protein sequence ID" value="KAI7725489.1"/>
    <property type="molecule type" value="Genomic_DNA"/>
</dbReference>
<dbReference type="InterPro" id="IPR036770">
    <property type="entry name" value="Ankyrin_rpt-contain_sf"/>
</dbReference>
<accession>A0AAD5BLS5</accession>
<dbReference type="Pfam" id="PF13961">
    <property type="entry name" value="DUF4219"/>
    <property type="match status" value="1"/>
</dbReference>
<comment type="caution">
    <text evidence="2">The sequence shown here is derived from an EMBL/GenBank/DDBJ whole genome shotgun (WGS) entry which is preliminary data.</text>
</comment>